<gene>
    <name evidence="2" type="ORF">DET51_11549</name>
    <name evidence="1" type="ORF">DET64_11549</name>
</gene>
<dbReference type="SUPFAM" id="SSF52540">
    <property type="entry name" value="P-loop containing nucleoside triphosphate hydrolases"/>
    <property type="match status" value="1"/>
</dbReference>
<comment type="caution">
    <text evidence="2">The sequence shown here is derived from an EMBL/GenBank/DDBJ whole genome shotgun (WGS) entry which is preliminary data.</text>
</comment>
<dbReference type="Proteomes" id="UP000253065">
    <property type="component" value="Unassembled WGS sequence"/>
</dbReference>
<proteinExistence type="predicted"/>
<evidence type="ECO:0000313" key="1">
    <source>
        <dbReference type="EMBL" id="RBP69148.1"/>
    </source>
</evidence>
<reference evidence="2 3" key="1">
    <citation type="submission" date="2018-07" db="EMBL/GenBank/DDBJ databases">
        <title>Freshwater and sediment microbial communities from various areas in North America, analyzing microbe dynamics in response to fracking.</title>
        <authorList>
            <person name="Lamendella R."/>
        </authorList>
    </citation>
    <scope>NUCLEOTIDE SEQUENCE [LARGE SCALE GENOMIC DNA]</scope>
    <source>
        <strain evidence="2 3">114E</strain>
        <strain evidence="1 4">114E_o</strain>
    </source>
</reference>
<evidence type="ECO:0000313" key="3">
    <source>
        <dbReference type="Proteomes" id="UP000252795"/>
    </source>
</evidence>
<keyword evidence="4" id="KW-1185">Reference proteome</keyword>
<dbReference type="RefSeq" id="WP_113880656.1">
    <property type="nucleotide sequence ID" value="NZ_QNSA01000015.1"/>
</dbReference>
<evidence type="ECO:0000313" key="2">
    <source>
        <dbReference type="EMBL" id="RCW30553.1"/>
    </source>
</evidence>
<dbReference type="EMBL" id="QPJB01000015">
    <property type="protein sequence ID" value="RCW30553.1"/>
    <property type="molecule type" value="Genomic_DNA"/>
</dbReference>
<dbReference type="AlphaFoldDB" id="A0A368UPB9"/>
<dbReference type="EMBL" id="QNSA01000015">
    <property type="protein sequence ID" value="RBP69148.1"/>
    <property type="molecule type" value="Genomic_DNA"/>
</dbReference>
<accession>A0A368UPB9</accession>
<dbReference type="InterPro" id="IPR027417">
    <property type="entry name" value="P-loop_NTPase"/>
</dbReference>
<evidence type="ECO:0000313" key="4">
    <source>
        <dbReference type="Proteomes" id="UP000253065"/>
    </source>
</evidence>
<dbReference type="InterPro" id="IPR036628">
    <property type="entry name" value="Clp_N_dom_sf"/>
</dbReference>
<dbReference type="Proteomes" id="UP000252795">
    <property type="component" value="Unassembled WGS sequence"/>
</dbReference>
<organism evidence="2 3">
    <name type="scientific">Marinobacter nauticus</name>
    <name type="common">Marinobacter hydrocarbonoclasticus</name>
    <name type="synonym">Marinobacter aquaeolei</name>
    <dbReference type="NCBI Taxonomy" id="2743"/>
    <lineage>
        <taxon>Bacteria</taxon>
        <taxon>Pseudomonadati</taxon>
        <taxon>Pseudomonadota</taxon>
        <taxon>Gammaproteobacteria</taxon>
        <taxon>Pseudomonadales</taxon>
        <taxon>Marinobacteraceae</taxon>
        <taxon>Marinobacter</taxon>
    </lineage>
</organism>
<name>A0A368UPB9_MARNT</name>
<dbReference type="Gene3D" id="1.10.1780.10">
    <property type="entry name" value="Clp, N-terminal domain"/>
    <property type="match status" value="1"/>
</dbReference>
<protein>
    <submittedName>
        <fullName evidence="2">Uncharacterized protein</fullName>
    </submittedName>
</protein>
<sequence length="467" mass="51063">MEDWQGCLSPECQTALLMARENVGRRGGSVITAEDFLLALLDAIPAIPPFLQRQSIDLDELVRTIQGEQPIVTEVVGDGDLSSQLIYWIASARESAEAPWLDWPVLLKALTSQCERLQDKAYVAVLELVTYWPSAHDVPVPTSDARFVAPVSIAEPEWLALAEDVAVALAANPEALIWVRGPRGAGKSAWLHSLLSTPGLAWVQVDPRRESEVLACDQPVLPSADSSSEHWPALVLDNVSPADLLTLIAEPLGLIRDLVSGWSGPILLIGRDSMTDSSGVVRLGQLLGREPEVLELPPVSVRQRRAVLTAHQPATEKRWNIQVSQAALEYAASRQSSCVSTPGGMLQWVRRAAARLDLFASRGSVSAAALEGEKEVWHRQSLVALARGEDCHLPEQKAEVLMIEQAAADVLWHERKRAGTLRRLLVDDLREELERWVAARPGPVHYVRHCEQLQGESLGAGSGNLHS</sequence>